<protein>
    <submittedName>
        <fullName evidence="3">Bud13</fullName>
    </submittedName>
</protein>
<reference evidence="3" key="1">
    <citation type="submission" date="2022-10" db="EMBL/GenBank/DDBJ databases">
        <title>Novel sulphate-reducing endosymbionts in the free-living metamonad Anaeramoeba.</title>
        <authorList>
            <person name="Jerlstrom-Hultqvist J."/>
            <person name="Cepicka I."/>
            <person name="Gallot-Lavallee L."/>
            <person name="Salas-Leiva D."/>
            <person name="Curtis B.A."/>
            <person name="Zahonova K."/>
            <person name="Pipaliya S."/>
            <person name="Dacks J."/>
            <person name="Roger A.J."/>
        </authorList>
    </citation>
    <scope>NUCLEOTIDE SEQUENCE</scope>
    <source>
        <strain evidence="3">BMAN</strain>
    </source>
</reference>
<evidence type="ECO:0000256" key="2">
    <source>
        <dbReference type="SAM" id="MobiDB-lite"/>
    </source>
</evidence>
<feature type="compositionally biased region" description="Basic residues" evidence="2">
    <location>
        <begin position="186"/>
        <end position="212"/>
    </location>
</feature>
<dbReference type="Proteomes" id="UP001149090">
    <property type="component" value="Unassembled WGS sequence"/>
</dbReference>
<dbReference type="GO" id="GO:0070274">
    <property type="term" value="C:RES complex"/>
    <property type="evidence" value="ECO:0007669"/>
    <property type="project" value="TreeGrafter"/>
</dbReference>
<gene>
    <name evidence="3" type="ORF">M0811_09470</name>
</gene>
<dbReference type="InterPro" id="IPR018609">
    <property type="entry name" value="Bud13"/>
</dbReference>
<evidence type="ECO:0000313" key="3">
    <source>
        <dbReference type="EMBL" id="KAJ5072773.1"/>
    </source>
</evidence>
<evidence type="ECO:0000256" key="1">
    <source>
        <dbReference type="ARBA" id="ARBA00011069"/>
    </source>
</evidence>
<dbReference type="GO" id="GO:0000398">
    <property type="term" value="P:mRNA splicing, via spliceosome"/>
    <property type="evidence" value="ECO:0007669"/>
    <property type="project" value="TreeGrafter"/>
</dbReference>
<comment type="similarity">
    <text evidence="1">Belongs to the CWC26 family.</text>
</comment>
<organism evidence="3 4">
    <name type="scientific">Anaeramoeba ignava</name>
    <name type="common">Anaerobic marine amoeba</name>
    <dbReference type="NCBI Taxonomy" id="1746090"/>
    <lineage>
        <taxon>Eukaryota</taxon>
        <taxon>Metamonada</taxon>
        <taxon>Anaeramoebidae</taxon>
        <taxon>Anaeramoeba</taxon>
    </lineage>
</organism>
<feature type="compositionally biased region" description="Low complexity" evidence="2">
    <location>
        <begin position="246"/>
        <end position="263"/>
    </location>
</feature>
<feature type="compositionally biased region" description="Low complexity" evidence="2">
    <location>
        <begin position="216"/>
        <end position="240"/>
    </location>
</feature>
<accession>A0A9Q0LJY7</accession>
<dbReference type="EMBL" id="JAPDFW010000080">
    <property type="protein sequence ID" value="KAJ5072773.1"/>
    <property type="molecule type" value="Genomic_DNA"/>
</dbReference>
<feature type="compositionally biased region" description="Basic residues" evidence="2">
    <location>
        <begin position="11"/>
        <end position="22"/>
    </location>
</feature>
<dbReference type="Pfam" id="PF09736">
    <property type="entry name" value="Bud13"/>
    <property type="match status" value="1"/>
</dbReference>
<dbReference type="AlphaFoldDB" id="A0A9Q0LJY7"/>
<dbReference type="InterPro" id="IPR051112">
    <property type="entry name" value="CWC26_splicing_factor"/>
</dbReference>
<proteinExistence type="inferred from homology"/>
<comment type="caution">
    <text evidence="3">The sequence shown here is derived from an EMBL/GenBank/DDBJ whole genome shotgun (WGS) entry which is preliminary data.</text>
</comment>
<evidence type="ECO:0000313" key="4">
    <source>
        <dbReference type="Proteomes" id="UP001149090"/>
    </source>
</evidence>
<name>A0A9Q0LJY7_ANAIG</name>
<feature type="region of interest" description="Disordered" evidence="2">
    <location>
        <begin position="177"/>
        <end position="283"/>
    </location>
</feature>
<feature type="compositionally biased region" description="Basic and acidic residues" evidence="2">
    <location>
        <begin position="1"/>
        <end position="10"/>
    </location>
</feature>
<dbReference type="OrthoDB" id="6022at2759"/>
<dbReference type="PANTHER" id="PTHR31809:SF0">
    <property type="entry name" value="BUD13 HOMOLOG"/>
    <property type="match status" value="1"/>
</dbReference>
<dbReference type="PANTHER" id="PTHR31809">
    <property type="entry name" value="BUD13 HOMOLOG"/>
    <property type="match status" value="1"/>
</dbReference>
<feature type="region of interest" description="Disordered" evidence="2">
    <location>
        <begin position="1"/>
        <end position="22"/>
    </location>
</feature>
<dbReference type="GO" id="GO:0005684">
    <property type="term" value="C:U2-type spliceosomal complex"/>
    <property type="evidence" value="ECO:0007669"/>
    <property type="project" value="TreeGrafter"/>
</dbReference>
<dbReference type="GO" id="GO:0003723">
    <property type="term" value="F:RNA binding"/>
    <property type="evidence" value="ECO:0007669"/>
    <property type="project" value="TreeGrafter"/>
</dbReference>
<sequence>MSDKQKYIDKTKKKIKKRKSKQKGIKIIDEDEDFLKNNTNTQFIDLSNIKNLKENKPTGSWKTVSNSTENTRNFQKQNQYKIKQRKQKEEEFPVDRHGRKLEMLNEFLNQQRGEYIQTDEAEMEWGIGKNDKKKQELELAKNDTKFTQYSDDEELNDYYKSKQRWGDPLQNYIDIVDENEKDKKEMKKKKKKQKKKEKKKEKKRKHRKKHKDKLNENSNSNENLNENFNENSKNENFNENSKNENLKNSNGNSNENLKNSNENSNKKYYHLDGSTIIPKPKKIYNGPHSKNRFNIPPGPWWDGIDRSNNFEEKWFVAQTKLNNLKKEQLYYDTEDI</sequence>
<keyword evidence="4" id="KW-1185">Reference proteome</keyword>